<dbReference type="PANTHER" id="PTHR28152">
    <property type="entry name" value="HYDROXYACYL-THIOESTER DEHYDRATASE TYPE 2, MITOCHONDRIAL"/>
    <property type="match status" value="1"/>
</dbReference>
<organism evidence="2 3">
    <name type="scientific">Malikia granosa</name>
    <dbReference type="NCBI Taxonomy" id="263067"/>
    <lineage>
        <taxon>Bacteria</taxon>
        <taxon>Pseudomonadati</taxon>
        <taxon>Pseudomonadota</taxon>
        <taxon>Betaproteobacteria</taxon>
        <taxon>Burkholderiales</taxon>
        <taxon>Comamonadaceae</taxon>
        <taxon>Malikia</taxon>
    </lineage>
</organism>
<proteinExistence type="predicted"/>
<evidence type="ECO:0000313" key="2">
    <source>
        <dbReference type="EMBL" id="PRD65447.1"/>
    </source>
</evidence>
<dbReference type="Gene3D" id="3.10.129.10">
    <property type="entry name" value="Hotdog Thioesterase"/>
    <property type="match status" value="2"/>
</dbReference>
<dbReference type="SUPFAM" id="SSF54637">
    <property type="entry name" value="Thioesterase/thiol ester dehydrase-isomerase"/>
    <property type="match status" value="1"/>
</dbReference>
<dbReference type="AlphaFoldDB" id="A0A2S9K4X4"/>
<dbReference type="RefSeq" id="WP_105748353.1">
    <property type="nucleotide sequence ID" value="NZ_PVLQ01000030.1"/>
</dbReference>
<dbReference type="OrthoDB" id="7183822at2"/>
<protein>
    <submittedName>
        <fullName evidence="2">Acyl-CoA dehydrogenase</fullName>
    </submittedName>
</protein>
<dbReference type="EMBL" id="PVLQ01000030">
    <property type="protein sequence ID" value="PRD65447.1"/>
    <property type="molecule type" value="Genomic_DNA"/>
</dbReference>
<dbReference type="Proteomes" id="UP000238589">
    <property type="component" value="Unassembled WGS sequence"/>
</dbReference>
<dbReference type="PANTHER" id="PTHR28152:SF1">
    <property type="entry name" value="HYDROXYACYL-THIOESTER DEHYDRATASE TYPE 2, MITOCHONDRIAL"/>
    <property type="match status" value="1"/>
</dbReference>
<feature type="domain" description="FAS1-like dehydratase" evidence="1">
    <location>
        <begin position="88"/>
        <end position="150"/>
    </location>
</feature>
<dbReference type="InterPro" id="IPR029069">
    <property type="entry name" value="HotDog_dom_sf"/>
</dbReference>
<dbReference type="GO" id="GO:0019171">
    <property type="term" value="F:(3R)-hydroxyacyl-[acyl-carrier-protein] dehydratase activity"/>
    <property type="evidence" value="ECO:0007669"/>
    <property type="project" value="TreeGrafter"/>
</dbReference>
<name>A0A2S9K4X4_9BURK</name>
<keyword evidence="3" id="KW-1185">Reference proteome</keyword>
<dbReference type="Pfam" id="PF13452">
    <property type="entry name" value="FAS1_DH_region"/>
    <property type="match status" value="1"/>
</dbReference>
<accession>A0A2S9K4X4</accession>
<comment type="caution">
    <text evidence="2">The sequence shown here is derived from an EMBL/GenBank/DDBJ whole genome shotgun (WGS) entry which is preliminary data.</text>
</comment>
<evidence type="ECO:0000313" key="3">
    <source>
        <dbReference type="Proteomes" id="UP000238589"/>
    </source>
</evidence>
<evidence type="ECO:0000259" key="1">
    <source>
        <dbReference type="Pfam" id="PF13452"/>
    </source>
</evidence>
<dbReference type="InterPro" id="IPR039569">
    <property type="entry name" value="FAS1-like_DH_region"/>
</dbReference>
<dbReference type="InterPro" id="IPR052741">
    <property type="entry name" value="Mitochondrial_HTD2"/>
</dbReference>
<gene>
    <name evidence="2" type="ORF">C6P64_09365</name>
</gene>
<sequence>MPADPADPMTLNPQTLSRLQQWVGRTETLHDVIVAAPLHGLSATLDREDELATEGSPVPALGHWLYFLPRHLQRETGDDGHCKRGGFLPPVPLPRRMWAGGKFEWQESNPLRVGDSVQRVSRIESVKHKTGNSGDLVFVQVRHEFFNGNGLAMTEIHDIVYRAAAHAGELAPSPIAAETGAAWQREIYADPVLLFRYSALTFNGHRIHYDRSYCNHVEGYPGLVVHAPLIATLLLDLVRRNAPGSFIRRFEFKAVRPTFDLHALRVNGQPEGDGKTVRLWSQDHEGWLTMQGKAELSQP</sequence>
<reference evidence="2 3" key="1">
    <citation type="submission" date="2018-03" db="EMBL/GenBank/DDBJ databases">
        <title>Comparative genomics illustrates the genes involved in a hyperalkaliphilic mechanisms of Serpentinomonas isolated from highly-alkaline calcium-rich serpentinized springs.</title>
        <authorList>
            <person name="Suzuki S."/>
            <person name="Ishii S."/>
            <person name="Walworth N."/>
            <person name="Bird L."/>
            <person name="Kuenen J.G."/>
            <person name="Nealson K.H."/>
        </authorList>
    </citation>
    <scope>NUCLEOTIDE SEQUENCE [LARGE SCALE GENOMIC DNA]</scope>
    <source>
        <strain evidence="2 3">P1</strain>
    </source>
</reference>